<name>A0A806KFZ8_9BACT</name>
<accession>A0A806KFZ8</accession>
<protein>
    <submittedName>
        <fullName evidence="1">Uncharacterized protein</fullName>
    </submittedName>
</protein>
<reference evidence="1" key="1">
    <citation type="submission" date="2012-03" db="EMBL/GenBank/DDBJ databases">
        <title>Functional metagenomics reveals considerable lignocellulase gene clusters in the gut microbiome of a wood-feeding higher termite.</title>
        <authorList>
            <person name="Liu N."/>
        </authorList>
    </citation>
    <scope>NUCLEOTIDE SEQUENCE</scope>
</reference>
<evidence type="ECO:0000313" key="1">
    <source>
        <dbReference type="EMBL" id="AGS53537.1"/>
    </source>
</evidence>
<organism evidence="1">
    <name type="scientific">uncultured bacterium contig00062</name>
    <dbReference type="NCBI Taxonomy" id="1181545"/>
    <lineage>
        <taxon>Bacteria</taxon>
        <taxon>environmental samples</taxon>
    </lineage>
</organism>
<dbReference type="EMBL" id="JQ844236">
    <property type="protein sequence ID" value="AGS53537.1"/>
    <property type="molecule type" value="Genomic_DNA"/>
</dbReference>
<dbReference type="AlphaFoldDB" id="A0A806KFZ8"/>
<proteinExistence type="predicted"/>
<sequence>MNAYPFSLFKRADRSCYSVSFKDADGKYLRPVSTGKKDETEALQAAFKMMRDGIK</sequence>